<keyword evidence="1" id="KW-0732">Signal</keyword>
<name>A0A3N4NFB0_9NEIS</name>
<accession>A0A3N4NFB0</accession>
<keyword evidence="3" id="KW-1185">Reference proteome</keyword>
<evidence type="ECO:0000313" key="3">
    <source>
        <dbReference type="Proteomes" id="UP000272412"/>
    </source>
</evidence>
<dbReference type="AlphaFoldDB" id="A0A3N4NFB0"/>
<organism evidence="2 3">
    <name type="scientific">Neisseria weixii</name>
    <dbReference type="NCBI Taxonomy" id="1853276"/>
    <lineage>
        <taxon>Bacteria</taxon>
        <taxon>Pseudomonadati</taxon>
        <taxon>Pseudomonadota</taxon>
        <taxon>Betaproteobacteria</taxon>
        <taxon>Neisseriales</taxon>
        <taxon>Neisseriaceae</taxon>
        <taxon>Neisseria</taxon>
    </lineage>
</organism>
<gene>
    <name evidence="2" type="ORF">EGK74_00180</name>
</gene>
<evidence type="ECO:0000256" key="1">
    <source>
        <dbReference type="SAM" id="SignalP"/>
    </source>
</evidence>
<protein>
    <recommendedName>
        <fullName evidence="4">C-type lysozyme inhibitor domain-containing protein</fullName>
    </recommendedName>
</protein>
<sequence length="178" mass="18875">MKSLFSLPLLLALAACSPSEPAGAPPAASLPQAASPVEYAEITAASMASAAAASDISASSTIPHLGGELSAQNQAKWQSYTCEENQKIDVRYYKSDAGPTAQIRHKGLNISAPYSPELSDEDLSAFSNGELTWTIGNFVQTDFYQESDGFLIRHEKVEGIGEEGIVDHLLVQGCMPAK</sequence>
<dbReference type="Proteomes" id="UP000272412">
    <property type="component" value="Unassembled WGS sequence"/>
</dbReference>
<reference evidence="2 3" key="1">
    <citation type="submission" date="2018-11" db="EMBL/GenBank/DDBJ databases">
        <title>Neisseria weixii sp. nov. isolated from the rectal contents of plateau pika (Ochotona cruzoniae).</title>
        <authorList>
            <person name="Zhang G."/>
        </authorList>
    </citation>
    <scope>NUCLEOTIDE SEQUENCE [LARGE SCALE GENOMIC DNA]</scope>
    <source>
        <strain evidence="2 3">10009</strain>
    </source>
</reference>
<dbReference type="PROSITE" id="PS51257">
    <property type="entry name" value="PROKAR_LIPOPROTEIN"/>
    <property type="match status" value="1"/>
</dbReference>
<comment type="caution">
    <text evidence="2">The sequence shown here is derived from an EMBL/GenBank/DDBJ whole genome shotgun (WGS) entry which is preliminary data.</text>
</comment>
<evidence type="ECO:0000313" key="2">
    <source>
        <dbReference type="EMBL" id="RPD90810.1"/>
    </source>
</evidence>
<dbReference type="EMBL" id="RPFL01000001">
    <property type="protein sequence ID" value="RPD90810.1"/>
    <property type="molecule type" value="Genomic_DNA"/>
</dbReference>
<feature type="signal peptide" evidence="1">
    <location>
        <begin position="1"/>
        <end position="24"/>
    </location>
</feature>
<feature type="chain" id="PRO_5018094931" description="C-type lysozyme inhibitor domain-containing protein" evidence="1">
    <location>
        <begin position="25"/>
        <end position="178"/>
    </location>
</feature>
<evidence type="ECO:0008006" key="4">
    <source>
        <dbReference type="Google" id="ProtNLM"/>
    </source>
</evidence>
<proteinExistence type="predicted"/>